<evidence type="ECO:0000313" key="1">
    <source>
        <dbReference type="EMBL" id="AAK34279.1"/>
    </source>
</evidence>
<protein>
    <recommendedName>
        <fullName evidence="3">Phage protein</fullName>
    </recommendedName>
</protein>
<sequence>MNIKEKIVVLRNTEDGSFLKSFKNKKDVLAYNVELTDSIQLASFLPEEAYNIQKEKIDNLAETLGCDVVVIEASYDLKFIDGEDVPELTKEQKVKSMVNGMFDEILRGSI</sequence>
<dbReference type="Proteomes" id="UP000000750">
    <property type="component" value="Chromosome"/>
</dbReference>
<organism evidence="1 2">
    <name type="scientific">Streptococcus pyogenes serotype M1</name>
    <dbReference type="NCBI Taxonomy" id="301447"/>
    <lineage>
        <taxon>Bacteria</taxon>
        <taxon>Bacillati</taxon>
        <taxon>Bacillota</taxon>
        <taxon>Bacilli</taxon>
        <taxon>Lactobacillales</taxon>
        <taxon>Streptococcaceae</taxon>
        <taxon>Streptococcus</taxon>
    </lineage>
</organism>
<name>Q99YZ0_STRP1</name>
<dbReference type="AlphaFoldDB" id="Q99YZ0"/>
<keyword evidence="2" id="KW-1185">Reference proteome</keyword>
<dbReference type="EMBL" id="AE004092">
    <property type="protein sequence ID" value="AAK34279.1"/>
    <property type="molecule type" value="Genomic_DNA"/>
</dbReference>
<evidence type="ECO:0000313" key="2">
    <source>
        <dbReference type="Proteomes" id="UP000000750"/>
    </source>
</evidence>
<accession>Q99YZ0</accession>
<gene>
    <name evidence="1" type="ordered locus">SPy_1478</name>
</gene>
<dbReference type="OMA" id="FTANYTK"/>
<reference evidence="1 2" key="1">
    <citation type="journal article" date="2001" name="Proc. Natl. Acad. Sci. U.S.A.">
        <title>Complete genome sequence of an M1 strain of Streptococcus pyogenes.</title>
        <authorList>
            <person name="Ferretti J.J."/>
            <person name="McShan W.M."/>
            <person name="Adjic D."/>
            <person name="Savic D."/>
            <person name="Savic G."/>
            <person name="Lyon K."/>
            <person name="Primeaux C."/>
            <person name="Sezate S.S."/>
            <person name="Surorov A.N."/>
            <person name="Kenton S."/>
            <person name="Lai H."/>
            <person name="Lin S."/>
            <person name="Qian Y."/>
            <person name="Jia H.G."/>
            <person name="Najar F.Z."/>
            <person name="Ren Q."/>
            <person name="Zhu H."/>
            <person name="Song L."/>
            <person name="White J."/>
            <person name="Yuan X."/>
            <person name="Clifton S.W."/>
            <person name="Roe B.A."/>
            <person name="McLaughlin R.E."/>
        </authorList>
    </citation>
    <scope>NUCLEOTIDE SEQUENCE [LARGE SCALE GENOMIC DNA]</scope>
    <source>
        <strain evidence="2">ATCC 700294 / SF370 / Serotype M1</strain>
    </source>
</reference>
<evidence type="ECO:0008006" key="3">
    <source>
        <dbReference type="Google" id="ProtNLM"/>
    </source>
</evidence>
<dbReference type="KEGG" id="spy:SPy_1478"/>
<dbReference type="PATRIC" id="fig|160490.10.peg.1288"/>
<dbReference type="HOGENOM" id="CLU_172608_0_0_9"/>
<proteinExistence type="predicted"/>